<sequence>MAGNFTSSIILNIFISFSVIILIFSLATEAAPTSDSANAYRILSNYMRQFNDPEQQLDSAGYIIFDDKSSIKRALGPRPLRFG</sequence>
<name>A0A914YBC5_9BILA</name>
<evidence type="ECO:0000313" key="3">
    <source>
        <dbReference type="WBParaSite" id="PSU_v2.g16580.t1"/>
    </source>
</evidence>
<dbReference type="AlphaFoldDB" id="A0A914YBC5"/>
<feature type="transmembrane region" description="Helical" evidence="1">
    <location>
        <begin position="6"/>
        <end position="27"/>
    </location>
</feature>
<keyword evidence="1" id="KW-0472">Membrane</keyword>
<evidence type="ECO:0000256" key="1">
    <source>
        <dbReference type="SAM" id="Phobius"/>
    </source>
</evidence>
<proteinExistence type="predicted"/>
<keyword evidence="1" id="KW-1133">Transmembrane helix</keyword>
<accession>A0A914YBC5</accession>
<reference evidence="3" key="1">
    <citation type="submission" date="2022-11" db="UniProtKB">
        <authorList>
            <consortium name="WormBaseParasite"/>
        </authorList>
    </citation>
    <scope>IDENTIFICATION</scope>
</reference>
<dbReference type="WBParaSite" id="PSU_v2.g16580.t1">
    <property type="protein sequence ID" value="PSU_v2.g16580.t1"/>
    <property type="gene ID" value="PSU_v2.g16580"/>
</dbReference>
<evidence type="ECO:0000313" key="2">
    <source>
        <dbReference type="Proteomes" id="UP000887577"/>
    </source>
</evidence>
<organism evidence="2 3">
    <name type="scientific">Panagrolaimus superbus</name>
    <dbReference type="NCBI Taxonomy" id="310955"/>
    <lineage>
        <taxon>Eukaryota</taxon>
        <taxon>Metazoa</taxon>
        <taxon>Ecdysozoa</taxon>
        <taxon>Nematoda</taxon>
        <taxon>Chromadorea</taxon>
        <taxon>Rhabditida</taxon>
        <taxon>Tylenchina</taxon>
        <taxon>Panagrolaimomorpha</taxon>
        <taxon>Panagrolaimoidea</taxon>
        <taxon>Panagrolaimidae</taxon>
        <taxon>Panagrolaimus</taxon>
    </lineage>
</organism>
<keyword evidence="2" id="KW-1185">Reference proteome</keyword>
<protein>
    <submittedName>
        <fullName evidence="3">Uncharacterized protein</fullName>
    </submittedName>
</protein>
<keyword evidence="1" id="KW-0812">Transmembrane</keyword>
<dbReference type="Proteomes" id="UP000887577">
    <property type="component" value="Unplaced"/>
</dbReference>